<dbReference type="SMART" id="SM00342">
    <property type="entry name" value="HTH_ARAC"/>
    <property type="match status" value="1"/>
</dbReference>
<dbReference type="InterPro" id="IPR018060">
    <property type="entry name" value="HTH_AraC"/>
</dbReference>
<evidence type="ECO:0000313" key="5">
    <source>
        <dbReference type="EMBL" id="HIY26580.1"/>
    </source>
</evidence>
<dbReference type="PANTHER" id="PTHR43280:SF2">
    <property type="entry name" value="HTH-TYPE TRANSCRIPTIONAL REGULATOR EXSA"/>
    <property type="match status" value="1"/>
</dbReference>
<dbReference type="Gene3D" id="1.10.10.60">
    <property type="entry name" value="Homeodomain-like"/>
    <property type="match status" value="2"/>
</dbReference>
<gene>
    <name evidence="5" type="ORF">H9838_05310</name>
</gene>
<proteinExistence type="predicted"/>
<evidence type="ECO:0000313" key="6">
    <source>
        <dbReference type="Proteomes" id="UP000823915"/>
    </source>
</evidence>
<name>A0A9D1YCY1_9FIRM</name>
<dbReference type="Proteomes" id="UP000823915">
    <property type="component" value="Unassembled WGS sequence"/>
</dbReference>
<dbReference type="PANTHER" id="PTHR43280">
    <property type="entry name" value="ARAC-FAMILY TRANSCRIPTIONAL REGULATOR"/>
    <property type="match status" value="1"/>
</dbReference>
<keyword evidence="2" id="KW-0238">DNA-binding</keyword>
<dbReference type="GO" id="GO:0043565">
    <property type="term" value="F:sequence-specific DNA binding"/>
    <property type="evidence" value="ECO:0007669"/>
    <property type="project" value="InterPro"/>
</dbReference>
<dbReference type="EMBL" id="DXDU01000091">
    <property type="protein sequence ID" value="HIY26580.1"/>
    <property type="molecule type" value="Genomic_DNA"/>
</dbReference>
<reference evidence="5" key="2">
    <citation type="submission" date="2021-04" db="EMBL/GenBank/DDBJ databases">
        <authorList>
            <person name="Gilroy R."/>
        </authorList>
    </citation>
    <scope>NUCLEOTIDE SEQUENCE</scope>
    <source>
        <strain evidence="5">1282</strain>
    </source>
</reference>
<accession>A0A9D1YCY1</accession>
<reference evidence="5" key="1">
    <citation type="journal article" date="2021" name="PeerJ">
        <title>Extensive microbial diversity within the chicken gut microbiome revealed by metagenomics and culture.</title>
        <authorList>
            <person name="Gilroy R."/>
            <person name="Ravi A."/>
            <person name="Getino M."/>
            <person name="Pursley I."/>
            <person name="Horton D.L."/>
            <person name="Alikhan N.F."/>
            <person name="Baker D."/>
            <person name="Gharbi K."/>
            <person name="Hall N."/>
            <person name="Watson M."/>
            <person name="Adriaenssens E.M."/>
            <person name="Foster-Nyarko E."/>
            <person name="Jarju S."/>
            <person name="Secka A."/>
            <person name="Antonio M."/>
            <person name="Oren A."/>
            <person name="Chaudhuri R.R."/>
            <person name="La Ragione R."/>
            <person name="Hildebrand F."/>
            <person name="Pallen M.J."/>
        </authorList>
    </citation>
    <scope>NUCLEOTIDE SEQUENCE</scope>
    <source>
        <strain evidence="5">1282</strain>
    </source>
</reference>
<organism evidence="5 6">
    <name type="scientific">Candidatus Acutalibacter pullistercoris</name>
    <dbReference type="NCBI Taxonomy" id="2838418"/>
    <lineage>
        <taxon>Bacteria</taxon>
        <taxon>Bacillati</taxon>
        <taxon>Bacillota</taxon>
        <taxon>Clostridia</taxon>
        <taxon>Eubacteriales</taxon>
        <taxon>Acutalibacteraceae</taxon>
        <taxon>Acutalibacter</taxon>
    </lineage>
</organism>
<keyword evidence="3" id="KW-0804">Transcription</keyword>
<sequence>MHSGELDEKLAQCARAFSESTGLGCSLSTGEGEGAWEFGYSCQRCDLCRVAGVEKQRCVEAHIYSMNAAERFGGRYIYFCPLGLTCFVSPLVGEEGVRGKLTAGPFTMVDKEEFLQYELREKAGLSPQALEQARGVLEQVPMVEPARVEQLSLLLFFAVGFFNDFSAESRMLDRDRSAELQGEITSYILELKREEGPKPYPFQTERALLESAARQDGPEVRRLLGQLLGAILYASGRDLEESKSRIGEVLALLSRAAVEGGAPGERALSLSHQYRRELAALPTVEALCAWAADALGRYAQSLFPFAGAKHAQVIRQCTTYIHDHYSQKITLEDMARRVYLSPSYLSRIFKRETGVNFNEYLNQVRIKKAQELLRIREIRMTDISLLVGFEDQSYFTRVFRRVTGALPRDYRERVTGRKGRPHKEETT</sequence>
<dbReference type="InterPro" id="IPR020449">
    <property type="entry name" value="Tscrpt_reg_AraC-type_HTH"/>
</dbReference>
<dbReference type="PRINTS" id="PR00032">
    <property type="entry name" value="HTHARAC"/>
</dbReference>
<evidence type="ECO:0000259" key="4">
    <source>
        <dbReference type="PROSITE" id="PS01124"/>
    </source>
</evidence>
<evidence type="ECO:0000256" key="1">
    <source>
        <dbReference type="ARBA" id="ARBA00023015"/>
    </source>
</evidence>
<dbReference type="InterPro" id="IPR018771">
    <property type="entry name" value="PocR_dom"/>
</dbReference>
<dbReference type="AlphaFoldDB" id="A0A9D1YCY1"/>
<keyword evidence="1" id="KW-0805">Transcription regulation</keyword>
<dbReference type="GO" id="GO:0003700">
    <property type="term" value="F:DNA-binding transcription factor activity"/>
    <property type="evidence" value="ECO:0007669"/>
    <property type="project" value="InterPro"/>
</dbReference>
<evidence type="ECO:0000256" key="2">
    <source>
        <dbReference type="ARBA" id="ARBA00023125"/>
    </source>
</evidence>
<dbReference type="PROSITE" id="PS00041">
    <property type="entry name" value="HTH_ARAC_FAMILY_1"/>
    <property type="match status" value="1"/>
</dbReference>
<dbReference type="Pfam" id="PF12833">
    <property type="entry name" value="HTH_18"/>
    <property type="match status" value="1"/>
</dbReference>
<protein>
    <submittedName>
        <fullName evidence="5">Helix-turn-helix domain-containing protein</fullName>
    </submittedName>
</protein>
<feature type="domain" description="HTH araC/xylS-type" evidence="4">
    <location>
        <begin position="315"/>
        <end position="413"/>
    </location>
</feature>
<evidence type="ECO:0000256" key="3">
    <source>
        <dbReference type="ARBA" id="ARBA00023163"/>
    </source>
</evidence>
<dbReference type="InterPro" id="IPR018062">
    <property type="entry name" value="HTH_AraC-typ_CS"/>
</dbReference>
<dbReference type="Pfam" id="PF10114">
    <property type="entry name" value="PocR"/>
    <property type="match status" value="1"/>
</dbReference>
<comment type="caution">
    <text evidence="5">The sequence shown here is derived from an EMBL/GenBank/DDBJ whole genome shotgun (WGS) entry which is preliminary data.</text>
</comment>
<dbReference type="SUPFAM" id="SSF46689">
    <property type="entry name" value="Homeodomain-like"/>
    <property type="match status" value="2"/>
</dbReference>
<dbReference type="InterPro" id="IPR009057">
    <property type="entry name" value="Homeodomain-like_sf"/>
</dbReference>
<dbReference type="PROSITE" id="PS01124">
    <property type="entry name" value="HTH_ARAC_FAMILY_2"/>
    <property type="match status" value="1"/>
</dbReference>